<protein>
    <submittedName>
        <fullName evidence="8">Monooxygenase, FAD-binding protein</fullName>
    </submittedName>
</protein>
<dbReference type="Pfam" id="PF01494">
    <property type="entry name" value="FAD_binding_3"/>
    <property type="match status" value="1"/>
</dbReference>
<dbReference type="Gene3D" id="3.50.50.60">
    <property type="entry name" value="FAD/NAD(P)-binding domain"/>
    <property type="match status" value="1"/>
</dbReference>
<dbReference type="GO" id="GO:0071949">
    <property type="term" value="F:FAD binding"/>
    <property type="evidence" value="ECO:0007669"/>
    <property type="project" value="InterPro"/>
</dbReference>
<evidence type="ECO:0000256" key="1">
    <source>
        <dbReference type="ARBA" id="ARBA00007992"/>
    </source>
</evidence>
<evidence type="ECO:0000256" key="3">
    <source>
        <dbReference type="ARBA" id="ARBA00022827"/>
    </source>
</evidence>
<reference evidence="8 9" key="1">
    <citation type="journal article" date="2013" name="Chin. Sci. Bull.">
        <title>Genome survey uncovers the secrets of sex and lifestyle in caterpillar fungus.</title>
        <authorList>
            <person name="Hu X."/>
            <person name="Zhang Y."/>
            <person name="Xiao G."/>
            <person name="Zheng P."/>
            <person name="Xia Y."/>
            <person name="Zhang X."/>
            <person name="St Leger R.J."/>
            <person name="Liu X."/>
            <person name="Wang C."/>
        </authorList>
    </citation>
    <scope>NUCLEOTIDE SEQUENCE [LARGE SCALE GENOMIC DNA]</scope>
    <source>
        <strain evidence="9">Co18 / CGMCC 3.14243</strain>
        <tissue evidence="8">Fruit-body</tissue>
    </source>
</reference>
<dbReference type="SUPFAM" id="SSF54373">
    <property type="entry name" value="FAD-linked reductases, C-terminal domain"/>
    <property type="match status" value="1"/>
</dbReference>
<dbReference type="AlphaFoldDB" id="T4ZXU3"/>
<dbReference type="InterPro" id="IPR050493">
    <property type="entry name" value="FAD-dep_Monooxygenase_BioMet"/>
</dbReference>
<dbReference type="SUPFAM" id="SSF51905">
    <property type="entry name" value="FAD/NAD(P)-binding domain"/>
    <property type="match status" value="1"/>
</dbReference>
<evidence type="ECO:0000313" key="8">
    <source>
        <dbReference type="EMBL" id="EQK97964.1"/>
    </source>
</evidence>
<evidence type="ECO:0000256" key="4">
    <source>
        <dbReference type="ARBA" id="ARBA00023002"/>
    </source>
</evidence>
<evidence type="ECO:0000256" key="6">
    <source>
        <dbReference type="SAM" id="MobiDB-lite"/>
    </source>
</evidence>
<gene>
    <name evidence="8" type="ORF">OCS_06322</name>
</gene>
<evidence type="ECO:0000256" key="2">
    <source>
        <dbReference type="ARBA" id="ARBA00022630"/>
    </source>
</evidence>
<dbReference type="HOGENOM" id="CLU_706163_0_0_1"/>
<feature type="domain" description="FAD-binding" evidence="7">
    <location>
        <begin position="47"/>
        <end position="246"/>
    </location>
</feature>
<dbReference type="GO" id="GO:0004497">
    <property type="term" value="F:monooxygenase activity"/>
    <property type="evidence" value="ECO:0007669"/>
    <property type="project" value="UniProtKB-KW"/>
</dbReference>
<name>T4ZXU3_OPHSC</name>
<dbReference type="PANTHER" id="PTHR13789:SF147">
    <property type="entry name" value="PUTATIVE (AFU_ORTHOLOGUE AFUA_2G01950)-RELATED"/>
    <property type="match status" value="1"/>
</dbReference>
<keyword evidence="5 8" id="KW-0503">Monooxygenase</keyword>
<proteinExistence type="inferred from homology"/>
<organism evidence="8 9">
    <name type="scientific">Ophiocordyceps sinensis (strain Co18 / CGMCC 3.14243)</name>
    <name type="common">Yarsagumba caterpillar fungus</name>
    <name type="synonym">Hirsutella sinensis</name>
    <dbReference type="NCBI Taxonomy" id="911162"/>
    <lineage>
        <taxon>Eukaryota</taxon>
        <taxon>Fungi</taxon>
        <taxon>Dikarya</taxon>
        <taxon>Ascomycota</taxon>
        <taxon>Pezizomycotina</taxon>
        <taxon>Sordariomycetes</taxon>
        <taxon>Hypocreomycetidae</taxon>
        <taxon>Hypocreales</taxon>
        <taxon>Ophiocordycipitaceae</taxon>
        <taxon>Ophiocordyceps</taxon>
    </lineage>
</organism>
<dbReference type="InterPro" id="IPR002938">
    <property type="entry name" value="FAD-bd"/>
</dbReference>
<keyword evidence="2" id="KW-0285">Flavoprotein</keyword>
<dbReference type="InterPro" id="IPR036188">
    <property type="entry name" value="FAD/NAD-bd_sf"/>
</dbReference>
<accession>T4ZXU3</accession>
<feature type="compositionally biased region" description="Basic and acidic residues" evidence="6">
    <location>
        <begin position="382"/>
        <end position="391"/>
    </location>
</feature>
<dbReference type="PANTHER" id="PTHR13789">
    <property type="entry name" value="MONOOXYGENASE"/>
    <property type="match status" value="1"/>
</dbReference>
<keyword evidence="4" id="KW-0560">Oxidoreductase</keyword>
<dbReference type="Proteomes" id="UP000019374">
    <property type="component" value="Unassembled WGS sequence"/>
</dbReference>
<evidence type="ECO:0000259" key="7">
    <source>
        <dbReference type="Pfam" id="PF01494"/>
    </source>
</evidence>
<comment type="similarity">
    <text evidence="1">Belongs to the paxM FAD-dependent monooxygenase family.</text>
</comment>
<evidence type="ECO:0000313" key="9">
    <source>
        <dbReference type="Proteomes" id="UP000019374"/>
    </source>
</evidence>
<dbReference type="eggNOG" id="KOG2614">
    <property type="taxonomic scope" value="Eukaryota"/>
</dbReference>
<keyword evidence="3" id="KW-0274">FAD</keyword>
<dbReference type="OrthoDB" id="1878542at2759"/>
<dbReference type="PRINTS" id="PR00420">
    <property type="entry name" value="RNGMNOXGNASE"/>
</dbReference>
<dbReference type="EMBL" id="KE655932">
    <property type="protein sequence ID" value="EQK97964.1"/>
    <property type="molecule type" value="Genomic_DNA"/>
</dbReference>
<sequence length="391" mass="42109">MSASSMMFVIESSHTPIQSRKASSIVTMNSHLRSTLFANRQAARPLHVIVVGAGMAGLTAGLGLQLTGHRVTILEQAPTFQQDGAGIQIAPNAARVLDRFGVLADVLKDADLLERISQRQAQACPVRVLFPCVAKLLTKTGRDHRRYADDRELGSAPLMPGAGRRYGAPVLVIHRGDLQRILVLAARQAGCQIKTGQKVVRVDGTGAPRVLTADDAWHQGDVVVGADGIRSAVRGHVAAAQGHSERLTPTGDAAYRMLIPREKLASHDKLLRLIDQNVAVRWIGPGGHVIGYPIRHHSAYNLVILHPANDGRQGVWTVKRDKAHVCQGSPPLLLLLCSSVGQQFADEPPVGQQFADEPPVGQQCADEPTLGQQCADEPTLGQRRDPRRPAP</sequence>
<evidence type="ECO:0000256" key="5">
    <source>
        <dbReference type="ARBA" id="ARBA00023033"/>
    </source>
</evidence>
<feature type="region of interest" description="Disordered" evidence="6">
    <location>
        <begin position="348"/>
        <end position="391"/>
    </location>
</feature>